<accession>A0A449I2T7</accession>
<evidence type="ECO:0000313" key="2">
    <source>
        <dbReference type="Proteomes" id="UP000396835"/>
    </source>
</evidence>
<sequence>MTLDFSESCSARTLLCKELTPIYHQVTPLARDTCRQASVEIYLHRAGCICGVHCIYSSSTGNLYSELWREEAPPQGKYFSLTKIICHIINFRLDFASIAVSV</sequence>
<reference evidence="1 2" key="1">
    <citation type="submission" date="2019-02" db="EMBL/GenBank/DDBJ databases">
        <authorList>
            <consortium name="Pathogen Informatics"/>
        </authorList>
    </citation>
    <scope>NUCLEOTIDE SEQUENCE [LARGE SCALE GENOMIC DNA]</scope>
    <source>
        <strain evidence="1 2">3012STDY7078512</strain>
    </source>
</reference>
<gene>
    <name evidence="1" type="ORF">NCTC7812_01289</name>
</gene>
<organism evidence="1 2">
    <name type="scientific">Prevotella heparinolytica</name>
    <dbReference type="NCBI Taxonomy" id="28113"/>
    <lineage>
        <taxon>Bacteria</taxon>
        <taxon>Pseudomonadati</taxon>
        <taxon>Bacteroidota</taxon>
        <taxon>Bacteroidia</taxon>
        <taxon>Bacteroidales</taxon>
        <taxon>Bacteroidaceae</taxon>
        <taxon>Bacteroides</taxon>
    </lineage>
</organism>
<dbReference type="AlphaFoldDB" id="A0A449I2T7"/>
<proteinExistence type="predicted"/>
<name>A0A449I2T7_9BACE</name>
<dbReference type="Proteomes" id="UP000396835">
    <property type="component" value="Unassembled WGS sequence"/>
</dbReference>
<protein>
    <submittedName>
        <fullName evidence="1">Uncharacterized protein</fullName>
    </submittedName>
</protein>
<evidence type="ECO:0000313" key="1">
    <source>
        <dbReference type="EMBL" id="VFB13761.1"/>
    </source>
</evidence>
<dbReference type="EMBL" id="CAACYH010000004">
    <property type="protein sequence ID" value="VFB13761.1"/>
    <property type="molecule type" value="Genomic_DNA"/>
</dbReference>